<comment type="caution">
    <text evidence="2">The sequence shown here is derived from an EMBL/GenBank/DDBJ whole genome shotgun (WGS) entry which is preliminary data.</text>
</comment>
<proteinExistence type="predicted"/>
<feature type="region of interest" description="Disordered" evidence="1">
    <location>
        <begin position="45"/>
        <end position="79"/>
    </location>
</feature>
<gene>
    <name evidence="2" type="ORF">LTR77_004671</name>
</gene>
<accession>A0AAV9PCV7</accession>
<sequence length="104" mass="11574">MSVEYEEKKIRRTPGQGITIFHQHEYPDVDILAVPGLGTDPVECWTRNTDKKPHSSSATDALEAEGAPPRAPQKNGGFNWLRDPDGLASVFPKSRIMVHHQLAE</sequence>
<dbReference type="Proteomes" id="UP001337655">
    <property type="component" value="Unassembled WGS sequence"/>
</dbReference>
<keyword evidence="3" id="KW-1185">Reference proteome</keyword>
<evidence type="ECO:0000313" key="2">
    <source>
        <dbReference type="EMBL" id="KAK5170087.1"/>
    </source>
</evidence>
<evidence type="ECO:0000256" key="1">
    <source>
        <dbReference type="SAM" id="MobiDB-lite"/>
    </source>
</evidence>
<name>A0AAV9PCV7_9PEZI</name>
<organism evidence="2 3">
    <name type="scientific">Saxophila tyrrhenica</name>
    <dbReference type="NCBI Taxonomy" id="1690608"/>
    <lineage>
        <taxon>Eukaryota</taxon>
        <taxon>Fungi</taxon>
        <taxon>Dikarya</taxon>
        <taxon>Ascomycota</taxon>
        <taxon>Pezizomycotina</taxon>
        <taxon>Dothideomycetes</taxon>
        <taxon>Dothideomycetidae</taxon>
        <taxon>Mycosphaerellales</taxon>
        <taxon>Extremaceae</taxon>
        <taxon>Saxophila</taxon>
    </lineage>
</organism>
<protein>
    <submittedName>
        <fullName evidence="2">Uncharacterized protein</fullName>
    </submittedName>
</protein>
<dbReference type="GeneID" id="89926016"/>
<dbReference type="RefSeq" id="XP_064659285.1">
    <property type="nucleotide sequence ID" value="XM_064801924.1"/>
</dbReference>
<reference evidence="2 3" key="1">
    <citation type="submission" date="2023-08" db="EMBL/GenBank/DDBJ databases">
        <title>Black Yeasts Isolated from many extreme environments.</title>
        <authorList>
            <person name="Coleine C."/>
            <person name="Stajich J.E."/>
            <person name="Selbmann L."/>
        </authorList>
    </citation>
    <scope>NUCLEOTIDE SEQUENCE [LARGE SCALE GENOMIC DNA]</scope>
    <source>
        <strain evidence="2 3">CCFEE 5935</strain>
    </source>
</reference>
<dbReference type="EMBL" id="JAVRRT010000007">
    <property type="protein sequence ID" value="KAK5170087.1"/>
    <property type="molecule type" value="Genomic_DNA"/>
</dbReference>
<dbReference type="AlphaFoldDB" id="A0AAV9PCV7"/>
<evidence type="ECO:0000313" key="3">
    <source>
        <dbReference type="Proteomes" id="UP001337655"/>
    </source>
</evidence>